<dbReference type="EMBL" id="HBHY01023077">
    <property type="protein sequence ID" value="CAE0154738.1"/>
    <property type="molecule type" value="Transcribed_RNA"/>
</dbReference>
<keyword evidence="6" id="KW-0496">Mitochondrion</keyword>
<reference evidence="8" key="1">
    <citation type="submission" date="2021-01" db="EMBL/GenBank/DDBJ databases">
        <authorList>
            <person name="Corre E."/>
            <person name="Pelletier E."/>
            <person name="Niang G."/>
            <person name="Scheremetjew M."/>
            <person name="Finn R."/>
            <person name="Kale V."/>
            <person name="Holt S."/>
            <person name="Cochrane G."/>
            <person name="Meng A."/>
            <person name="Brown T."/>
            <person name="Cohen L."/>
        </authorList>
    </citation>
    <scope>NUCLEOTIDE SEQUENCE</scope>
    <source>
        <strain evidence="8">RCC927</strain>
    </source>
</reference>
<evidence type="ECO:0000256" key="4">
    <source>
        <dbReference type="ARBA" id="ARBA00022792"/>
    </source>
</evidence>
<evidence type="ECO:0000256" key="2">
    <source>
        <dbReference type="ARBA" id="ARBA00008444"/>
    </source>
</evidence>
<organism evidence="8">
    <name type="scientific">Prasinoderma singulare</name>
    <dbReference type="NCBI Taxonomy" id="676789"/>
    <lineage>
        <taxon>Eukaryota</taxon>
        <taxon>Viridiplantae</taxon>
        <taxon>Prasinodermophyta</taxon>
        <taxon>Prasinodermophyceae</taxon>
        <taxon>Prasinodermales</taxon>
        <taxon>Prasinodermaceae</taxon>
        <taxon>Prasinoderma</taxon>
    </lineage>
</organism>
<comment type="subcellular location">
    <subcellularLocation>
        <location evidence="1">Mitochondrion inner membrane</location>
        <topology evidence="1">Multi-pass membrane protein</topology>
    </subcellularLocation>
</comment>
<dbReference type="GO" id="GO:0042721">
    <property type="term" value="C:TIM22 mitochondrial import inner membrane insertion complex"/>
    <property type="evidence" value="ECO:0007669"/>
    <property type="project" value="InterPro"/>
</dbReference>
<protein>
    <recommendedName>
        <fullName evidence="9">Mitochondrial import inner membrane translocase subunit TIM22</fullName>
    </recommendedName>
</protein>
<sequence>MGAVFGIVMGGTDPITPEAAEAAKTTPWRQQAVKAWRSAMQRSWSYAKGFALFGAVFAGSEATIEAARGQHDLYNSVSAGCFTGAALAVKQGPTAMCVGCAGMATFSYFIDRFFEGH</sequence>
<dbReference type="AlphaFoldDB" id="A0A7S3C5B5"/>
<evidence type="ECO:0000313" key="8">
    <source>
        <dbReference type="EMBL" id="CAE0154738.1"/>
    </source>
</evidence>
<keyword evidence="3" id="KW-0812">Transmembrane</keyword>
<evidence type="ECO:0000256" key="1">
    <source>
        <dbReference type="ARBA" id="ARBA00004448"/>
    </source>
</evidence>
<evidence type="ECO:0000256" key="3">
    <source>
        <dbReference type="ARBA" id="ARBA00022692"/>
    </source>
</evidence>
<evidence type="ECO:0000256" key="6">
    <source>
        <dbReference type="ARBA" id="ARBA00023128"/>
    </source>
</evidence>
<keyword evidence="7" id="KW-0472">Membrane</keyword>
<dbReference type="PANTHER" id="PTHR14110">
    <property type="entry name" value="MITOCHONDRIAL IMPORT INNER MEMBRANE TRANSLOCASE SUBUNIT TIM22"/>
    <property type="match status" value="1"/>
</dbReference>
<evidence type="ECO:0008006" key="9">
    <source>
        <dbReference type="Google" id="ProtNLM"/>
    </source>
</evidence>
<dbReference type="Pfam" id="PF02466">
    <property type="entry name" value="Tim17"/>
    <property type="match status" value="1"/>
</dbReference>
<evidence type="ECO:0000256" key="7">
    <source>
        <dbReference type="ARBA" id="ARBA00023136"/>
    </source>
</evidence>
<dbReference type="GO" id="GO:0045039">
    <property type="term" value="P:protein insertion into mitochondrial inner membrane"/>
    <property type="evidence" value="ECO:0007669"/>
    <property type="project" value="InterPro"/>
</dbReference>
<accession>A0A7S3C5B5</accession>
<dbReference type="GO" id="GO:0008320">
    <property type="term" value="F:protein transmembrane transporter activity"/>
    <property type="evidence" value="ECO:0007669"/>
    <property type="project" value="TreeGrafter"/>
</dbReference>
<name>A0A7S3C5B5_9VIRI</name>
<dbReference type="GO" id="GO:0030943">
    <property type="term" value="F:mitochondrion targeting sequence binding"/>
    <property type="evidence" value="ECO:0007669"/>
    <property type="project" value="TreeGrafter"/>
</dbReference>
<keyword evidence="5" id="KW-1133">Transmembrane helix</keyword>
<keyword evidence="4" id="KW-0999">Mitochondrion inner membrane</keyword>
<dbReference type="InterPro" id="IPR039175">
    <property type="entry name" value="TIM22"/>
</dbReference>
<proteinExistence type="inferred from homology"/>
<dbReference type="PANTHER" id="PTHR14110:SF0">
    <property type="entry name" value="MITOCHONDRIAL IMPORT INNER MEMBRANE TRANSLOCASE SUBUNIT TIM22"/>
    <property type="match status" value="1"/>
</dbReference>
<gene>
    <name evidence="8" type="ORF">PSIN1315_LOCUS14813</name>
</gene>
<comment type="similarity">
    <text evidence="2">Belongs to the Tim17/Tim22/Tim23 family.</text>
</comment>
<evidence type="ECO:0000256" key="5">
    <source>
        <dbReference type="ARBA" id="ARBA00022989"/>
    </source>
</evidence>